<dbReference type="InterPro" id="IPR039565">
    <property type="entry name" value="BamD-like"/>
</dbReference>
<comment type="subcellular location">
    <subcellularLocation>
        <location evidence="6">Cell outer membrane</location>
    </subcellularLocation>
</comment>
<dbReference type="GO" id="GO:0051205">
    <property type="term" value="P:protein insertion into membrane"/>
    <property type="evidence" value="ECO:0007669"/>
    <property type="project" value="UniProtKB-UniRule"/>
</dbReference>
<evidence type="ECO:0000313" key="9">
    <source>
        <dbReference type="EMBL" id="QCW83053.1"/>
    </source>
</evidence>
<keyword evidence="4 6" id="KW-0998">Cell outer membrane</keyword>
<dbReference type="AlphaFoldDB" id="A0A4P9UR86"/>
<accession>A0A4P9UR86</accession>
<gene>
    <name evidence="6 9" type="primary">bamD</name>
    <name evidence="9" type="ORF">EQU24_12995</name>
</gene>
<dbReference type="SUPFAM" id="SSF48452">
    <property type="entry name" value="TPR-like"/>
    <property type="match status" value="1"/>
</dbReference>
<comment type="function">
    <text evidence="6">Part of the outer membrane protein assembly complex, which is involved in assembly and insertion of beta-barrel proteins into the outer membrane.</text>
</comment>
<dbReference type="STRING" id="675511.GCA_000341735_00442"/>
<feature type="domain" description="Outer membrane lipoprotein BamD-like" evidence="8">
    <location>
        <begin position="41"/>
        <end position="245"/>
    </location>
</feature>
<dbReference type="Gene3D" id="1.25.40.10">
    <property type="entry name" value="Tetratricopeptide repeat domain"/>
    <property type="match status" value="1"/>
</dbReference>
<dbReference type="RefSeq" id="WP_017839092.1">
    <property type="nucleotide sequence ID" value="NZ_CP035467.1"/>
</dbReference>
<sequence>MRLFLVKFLLVITLGLLLPGCETLKNFNLESTSTDEYKDWSEEKLHTSAKEAMDDGYYQKAIKMYETLESRFPFGEYAAQAQLNIAYAYYKNDDSEAAIAAAERFIKIHPRNPSVDYAYYLKGLVNYNRDIGFLERFLPTDTSQRDPGSARDAYNNFQELISRFPDSQYIPDAQQRMIALRNNMAMHEVHAARFYLRRKAYVAAVNRASEVVNNYQRTTAVPFALEVMIEAYKKLGMETLANNASRVYELNFPDGPPVPERENRTMAGKVWDFIGFDK</sequence>
<keyword evidence="10" id="KW-1185">Reference proteome</keyword>
<dbReference type="EMBL" id="CP035467">
    <property type="protein sequence ID" value="QCW83053.1"/>
    <property type="molecule type" value="Genomic_DNA"/>
</dbReference>
<dbReference type="PROSITE" id="PS50005">
    <property type="entry name" value="TPR"/>
    <property type="match status" value="1"/>
</dbReference>
<dbReference type="OrthoDB" id="9779191at2"/>
<dbReference type="PANTHER" id="PTHR37423">
    <property type="entry name" value="SOLUBLE LYTIC MUREIN TRANSGLYCOSYLASE-RELATED"/>
    <property type="match status" value="1"/>
</dbReference>
<evidence type="ECO:0000313" key="10">
    <source>
        <dbReference type="Proteomes" id="UP000305881"/>
    </source>
</evidence>
<keyword evidence="3" id="KW-0564">Palmitate</keyword>
<keyword evidence="7" id="KW-0802">TPR repeat</keyword>
<dbReference type="Proteomes" id="UP000305881">
    <property type="component" value="Chromosome"/>
</dbReference>
<dbReference type="CDD" id="cd15830">
    <property type="entry name" value="BamD"/>
    <property type="match status" value="1"/>
</dbReference>
<keyword evidence="5" id="KW-0449">Lipoprotein</keyword>
<evidence type="ECO:0000256" key="5">
    <source>
        <dbReference type="ARBA" id="ARBA00023288"/>
    </source>
</evidence>
<keyword evidence="2 6" id="KW-0472">Membrane</keyword>
<name>A0A4P9UR86_METBY</name>
<comment type="similarity">
    <text evidence="6">Belongs to the BamD family.</text>
</comment>
<dbReference type="KEGG" id="mbur:EQU24_12995"/>
<dbReference type="GO" id="GO:1990063">
    <property type="term" value="C:Bam protein complex"/>
    <property type="evidence" value="ECO:0007669"/>
    <property type="project" value="TreeGrafter"/>
</dbReference>
<evidence type="ECO:0000256" key="7">
    <source>
        <dbReference type="PROSITE-ProRule" id="PRU00339"/>
    </source>
</evidence>
<evidence type="ECO:0000256" key="1">
    <source>
        <dbReference type="ARBA" id="ARBA00022729"/>
    </source>
</evidence>
<feature type="repeat" description="TPR" evidence="7">
    <location>
        <begin position="79"/>
        <end position="112"/>
    </location>
</feature>
<organism evidence="9 10">
    <name type="scientific">Methylotuvimicrobium buryatense</name>
    <name type="common">Methylomicrobium buryatense</name>
    <dbReference type="NCBI Taxonomy" id="95641"/>
    <lineage>
        <taxon>Bacteria</taxon>
        <taxon>Pseudomonadati</taxon>
        <taxon>Pseudomonadota</taxon>
        <taxon>Gammaproteobacteria</taxon>
        <taxon>Methylococcales</taxon>
        <taxon>Methylococcaceae</taxon>
        <taxon>Methylotuvimicrobium</taxon>
    </lineage>
</organism>
<reference evidence="10" key="1">
    <citation type="journal article" date="2019" name="J. Bacteriol.">
        <title>A Mutagenic Screen Identifies a TonB-Dependent Receptor Required for the Lanthanide Metal Switch in the Type I Methanotroph 'Methylotuvimicrobium buryatense' 5GB1C.</title>
        <authorList>
            <person name="Groom J.D."/>
            <person name="Ford S.M."/>
            <person name="Pesesky M.W."/>
            <person name="Lidstrom M.E."/>
        </authorList>
    </citation>
    <scope>NUCLEOTIDE SEQUENCE [LARGE SCALE GENOMIC DNA]</scope>
    <source>
        <strain evidence="10">5GB1C</strain>
    </source>
</reference>
<protein>
    <recommendedName>
        <fullName evidence="6">Outer membrane protein assembly factor BamD</fullName>
    </recommendedName>
</protein>
<evidence type="ECO:0000256" key="4">
    <source>
        <dbReference type="ARBA" id="ARBA00023237"/>
    </source>
</evidence>
<dbReference type="NCBIfam" id="TIGR03302">
    <property type="entry name" value="OM_YfiO"/>
    <property type="match status" value="1"/>
</dbReference>
<dbReference type="PANTHER" id="PTHR37423:SF1">
    <property type="entry name" value="OUTER MEMBRANE PROTEIN ASSEMBLY FACTOR BAMD"/>
    <property type="match status" value="1"/>
</dbReference>
<comment type="subunit">
    <text evidence="6">Part of the Bam complex.</text>
</comment>
<dbReference type="FunFam" id="1.25.40.10:FF:000419">
    <property type="entry name" value="Outer membrane protein assembly factor BamD"/>
    <property type="match status" value="1"/>
</dbReference>
<dbReference type="HAMAP" id="MF_00922">
    <property type="entry name" value="OM_assembly_BamD"/>
    <property type="match status" value="1"/>
</dbReference>
<evidence type="ECO:0000256" key="6">
    <source>
        <dbReference type="HAMAP-Rule" id="MF_00922"/>
    </source>
</evidence>
<dbReference type="GO" id="GO:0043165">
    <property type="term" value="P:Gram-negative-bacterium-type cell outer membrane assembly"/>
    <property type="evidence" value="ECO:0007669"/>
    <property type="project" value="UniProtKB-UniRule"/>
</dbReference>
<dbReference type="InterPro" id="IPR019734">
    <property type="entry name" value="TPR_rpt"/>
</dbReference>
<evidence type="ECO:0000256" key="3">
    <source>
        <dbReference type="ARBA" id="ARBA00023139"/>
    </source>
</evidence>
<keyword evidence="1 6" id="KW-0732">Signal</keyword>
<dbReference type="InterPro" id="IPR011990">
    <property type="entry name" value="TPR-like_helical_dom_sf"/>
</dbReference>
<dbReference type="InterPro" id="IPR017689">
    <property type="entry name" value="BamD"/>
</dbReference>
<evidence type="ECO:0000259" key="8">
    <source>
        <dbReference type="Pfam" id="PF13525"/>
    </source>
</evidence>
<proteinExistence type="inferred from homology"/>
<dbReference type="Pfam" id="PF13525">
    <property type="entry name" value="YfiO"/>
    <property type="match status" value="1"/>
</dbReference>
<evidence type="ECO:0000256" key="2">
    <source>
        <dbReference type="ARBA" id="ARBA00023136"/>
    </source>
</evidence>